<proteinExistence type="predicted"/>
<dbReference type="EMBL" id="JAUHLN010000003">
    <property type="protein sequence ID" value="MDN4074519.1"/>
    <property type="molecule type" value="Genomic_DNA"/>
</dbReference>
<protein>
    <submittedName>
        <fullName evidence="1">YppE family protein</fullName>
    </submittedName>
</protein>
<dbReference type="RefSeq" id="WP_290400645.1">
    <property type="nucleotide sequence ID" value="NZ_JAUHLN010000003.1"/>
</dbReference>
<comment type="caution">
    <text evidence="1">The sequence shown here is derived from an EMBL/GenBank/DDBJ whole genome shotgun (WGS) entry which is preliminary data.</text>
</comment>
<organism evidence="1 2">
    <name type="scientific">Fictibacillus terranigra</name>
    <dbReference type="NCBI Taxonomy" id="3058424"/>
    <lineage>
        <taxon>Bacteria</taxon>
        <taxon>Bacillati</taxon>
        <taxon>Bacillota</taxon>
        <taxon>Bacilli</taxon>
        <taxon>Bacillales</taxon>
        <taxon>Fictibacillaceae</taxon>
        <taxon>Fictibacillus</taxon>
    </lineage>
</organism>
<dbReference type="SUPFAM" id="SSF140415">
    <property type="entry name" value="YppE-like"/>
    <property type="match status" value="1"/>
</dbReference>
<gene>
    <name evidence="1" type="ORF">QYF49_16180</name>
</gene>
<evidence type="ECO:0000313" key="1">
    <source>
        <dbReference type="EMBL" id="MDN4074519.1"/>
    </source>
</evidence>
<dbReference type="Proteomes" id="UP001168694">
    <property type="component" value="Unassembled WGS sequence"/>
</dbReference>
<evidence type="ECO:0000313" key="2">
    <source>
        <dbReference type="Proteomes" id="UP001168694"/>
    </source>
</evidence>
<accession>A0ABT8E9F1</accession>
<dbReference type="InterPro" id="IPR023351">
    <property type="entry name" value="YppE-like_sf"/>
</dbReference>
<dbReference type="Pfam" id="PF08807">
    <property type="entry name" value="DUF1798"/>
    <property type="match status" value="1"/>
</dbReference>
<dbReference type="Gene3D" id="1.20.120.440">
    <property type="entry name" value="YppE-like"/>
    <property type="match status" value="1"/>
</dbReference>
<sequence>MRLNQLTRELLHVNREAFDQYIEKTKKEGYEVDFYGEVKPFTDKIRAMAEEWKSLSLPWVEDNRPKYIHVNQINDTFDNLQFVAVFAFQPDTREKRFTEMVKSIDYVLSTMLDRLHS</sequence>
<reference evidence="1" key="1">
    <citation type="submission" date="2023-06" db="EMBL/GenBank/DDBJ databases">
        <title>Draft Genome Sequences of Representative Paenibacillus Polymyxa, Bacillus cereus, Fictibacillus sp., and Brevibacillus agri Strains Isolated from Amazonian Dark Earth.</title>
        <authorList>
            <person name="Pellegrinetti T.A."/>
            <person name="Cunha I.C.M."/>
            <person name="Chaves M.G."/>
            <person name="Freitas A.S."/>
            <person name="Silva A.V.R."/>
            <person name="Tsai S.M."/>
            <person name="Mendes L.W."/>
        </authorList>
    </citation>
    <scope>NUCLEOTIDE SEQUENCE</scope>
    <source>
        <strain evidence="1">CENA-BCM004</strain>
    </source>
</reference>
<dbReference type="InterPro" id="IPR014913">
    <property type="entry name" value="YppE-like"/>
</dbReference>
<keyword evidence="2" id="KW-1185">Reference proteome</keyword>
<name>A0ABT8E9F1_9BACL</name>